<reference evidence="4 5" key="1">
    <citation type="journal article" date="2018" name="New Phytol.">
        <title>Comparative genomics and transcriptomics depict ericoid mycorrhizal fungi as versatile saprotrophs and plant mutualists.</title>
        <authorList>
            <person name="Martino E."/>
            <person name="Morin E."/>
            <person name="Grelet G.A."/>
            <person name="Kuo A."/>
            <person name="Kohler A."/>
            <person name="Daghino S."/>
            <person name="Barry K.W."/>
            <person name="Cichocki N."/>
            <person name="Clum A."/>
            <person name="Dockter R.B."/>
            <person name="Hainaut M."/>
            <person name="Kuo R.C."/>
            <person name="LaButti K."/>
            <person name="Lindahl B.D."/>
            <person name="Lindquist E.A."/>
            <person name="Lipzen A."/>
            <person name="Khouja H.R."/>
            <person name="Magnuson J."/>
            <person name="Murat C."/>
            <person name="Ohm R.A."/>
            <person name="Singer S.W."/>
            <person name="Spatafora J.W."/>
            <person name="Wang M."/>
            <person name="Veneault-Fourrey C."/>
            <person name="Henrissat B."/>
            <person name="Grigoriev I.V."/>
            <person name="Martin F.M."/>
            <person name="Perotto S."/>
        </authorList>
    </citation>
    <scope>NUCLEOTIDE SEQUENCE [LARGE SCALE GENOMIC DNA]</scope>
    <source>
        <strain evidence="4 5">ATCC 22711</strain>
    </source>
</reference>
<dbReference type="EMBL" id="KZ679007">
    <property type="protein sequence ID" value="PSS25882.1"/>
    <property type="molecule type" value="Genomic_DNA"/>
</dbReference>
<keyword evidence="2" id="KW-0521">NADP</keyword>
<evidence type="ECO:0000256" key="1">
    <source>
        <dbReference type="ARBA" id="ARBA00006484"/>
    </source>
</evidence>
<dbReference type="PANTHER" id="PTHR43618:SF13">
    <property type="entry name" value="CHAIN DEHYDROGENASE, PUTATIVE (AFU_ORTHOLOGUE AFUA_1G17650)-RELATED"/>
    <property type="match status" value="1"/>
</dbReference>
<dbReference type="Proteomes" id="UP000241818">
    <property type="component" value="Unassembled WGS sequence"/>
</dbReference>
<evidence type="ECO:0000313" key="5">
    <source>
        <dbReference type="Proteomes" id="UP000241818"/>
    </source>
</evidence>
<dbReference type="InParanoid" id="A0A2T3BC42"/>
<dbReference type="AlphaFoldDB" id="A0A2T3BC42"/>
<protein>
    <submittedName>
        <fullName evidence="4">Uncharacterized protein</fullName>
    </submittedName>
</protein>
<dbReference type="Gene3D" id="3.40.50.720">
    <property type="entry name" value="NAD(P)-binding Rossmann-like Domain"/>
    <property type="match status" value="1"/>
</dbReference>
<dbReference type="STRING" id="857342.A0A2T3BC42"/>
<proteinExistence type="inferred from homology"/>
<gene>
    <name evidence="4" type="ORF">M430DRAFT_33432</name>
</gene>
<accession>A0A2T3BC42</accession>
<evidence type="ECO:0000256" key="2">
    <source>
        <dbReference type="ARBA" id="ARBA00022857"/>
    </source>
</evidence>
<dbReference type="PRINTS" id="PR00081">
    <property type="entry name" value="GDHRDH"/>
</dbReference>
<organism evidence="4 5">
    <name type="scientific">Amorphotheca resinae ATCC 22711</name>
    <dbReference type="NCBI Taxonomy" id="857342"/>
    <lineage>
        <taxon>Eukaryota</taxon>
        <taxon>Fungi</taxon>
        <taxon>Dikarya</taxon>
        <taxon>Ascomycota</taxon>
        <taxon>Pezizomycotina</taxon>
        <taxon>Leotiomycetes</taxon>
        <taxon>Helotiales</taxon>
        <taxon>Amorphothecaceae</taxon>
        <taxon>Amorphotheca</taxon>
    </lineage>
</organism>
<keyword evidence="5" id="KW-1185">Reference proteome</keyword>
<dbReference type="GO" id="GO:0016491">
    <property type="term" value="F:oxidoreductase activity"/>
    <property type="evidence" value="ECO:0007669"/>
    <property type="project" value="UniProtKB-KW"/>
</dbReference>
<dbReference type="OrthoDB" id="37659at2759"/>
<evidence type="ECO:0000313" key="4">
    <source>
        <dbReference type="EMBL" id="PSS25882.1"/>
    </source>
</evidence>
<dbReference type="InterPro" id="IPR052178">
    <property type="entry name" value="Sec_Metab_Biosynth_SDR"/>
</dbReference>
<dbReference type="InterPro" id="IPR002347">
    <property type="entry name" value="SDR_fam"/>
</dbReference>
<dbReference type="PANTHER" id="PTHR43618">
    <property type="entry name" value="7-ALPHA-HYDROXYSTEROID DEHYDROGENASE"/>
    <property type="match status" value="1"/>
</dbReference>
<dbReference type="SUPFAM" id="SSF51735">
    <property type="entry name" value="NAD(P)-binding Rossmann-fold domains"/>
    <property type="match status" value="1"/>
</dbReference>
<comment type="similarity">
    <text evidence="1">Belongs to the short-chain dehydrogenases/reductases (SDR) family.</text>
</comment>
<dbReference type="InterPro" id="IPR036291">
    <property type="entry name" value="NAD(P)-bd_dom_sf"/>
</dbReference>
<sequence length="261" mass="28211">MPPPHPVALITAGSAGLGAAAARLFCSSGYRVIINYSNNEARATALVQELSGLSPLSQEPQQTGAIKNPNVQAIRADLTKRDEIIRLVETATEMMGRLDVVFSNGGWTMIRNFNDLDDNVNEDDWDRCFNMNVKSHLWLMHAARKWLEESEGAFITTASLAGVRPSGSSLAYSVTKAAQIHLVKGLASIAGPKIRVNSVSPGLLLTDWGKQFSQERLDAALAKTKLKKFATVEDVAEQVLCFARSKTVTGANAVIDAGWSL</sequence>
<keyword evidence="3" id="KW-0560">Oxidoreductase</keyword>
<name>A0A2T3BC42_AMORE</name>
<evidence type="ECO:0000256" key="3">
    <source>
        <dbReference type="ARBA" id="ARBA00023002"/>
    </source>
</evidence>
<dbReference type="CDD" id="cd05233">
    <property type="entry name" value="SDR_c"/>
    <property type="match status" value="1"/>
</dbReference>
<dbReference type="RefSeq" id="XP_024724481.1">
    <property type="nucleotide sequence ID" value="XM_024866369.1"/>
</dbReference>
<dbReference type="GeneID" id="36574450"/>
<dbReference type="Pfam" id="PF13561">
    <property type="entry name" value="adh_short_C2"/>
    <property type="match status" value="1"/>
</dbReference>